<gene>
    <name evidence="8" type="primary">opuBB_1</name>
    <name evidence="8" type="ORF">I601_0515</name>
</gene>
<keyword evidence="4 6" id="KW-1133">Transmembrane helix</keyword>
<dbReference type="PROSITE" id="PS50928">
    <property type="entry name" value="ABC_TM1"/>
    <property type="match status" value="1"/>
</dbReference>
<keyword evidence="5 6" id="KW-0472">Membrane</keyword>
<reference evidence="8 9" key="1">
    <citation type="submission" date="2016-03" db="EMBL/GenBank/DDBJ databases">
        <title>Complete genome sequence of a soil Actinobacterium, Nocardioides dokdonensis FR1436.</title>
        <authorList>
            <person name="Kwon S.-K."/>
            <person name="Kim K."/>
            <person name="Kim J.F."/>
        </authorList>
    </citation>
    <scope>NUCLEOTIDE SEQUENCE [LARGE SCALE GENOMIC DNA]</scope>
    <source>
        <strain evidence="8 9">FR1436</strain>
    </source>
</reference>
<evidence type="ECO:0000256" key="3">
    <source>
        <dbReference type="ARBA" id="ARBA00022692"/>
    </source>
</evidence>
<evidence type="ECO:0000256" key="1">
    <source>
        <dbReference type="ARBA" id="ARBA00004141"/>
    </source>
</evidence>
<dbReference type="InterPro" id="IPR035906">
    <property type="entry name" value="MetI-like_sf"/>
</dbReference>
<feature type="transmembrane region" description="Helical" evidence="6">
    <location>
        <begin position="29"/>
        <end position="48"/>
    </location>
</feature>
<dbReference type="Pfam" id="PF00528">
    <property type="entry name" value="BPD_transp_1"/>
    <property type="match status" value="1"/>
</dbReference>
<feature type="transmembrane region" description="Helical" evidence="6">
    <location>
        <begin position="183"/>
        <end position="208"/>
    </location>
</feature>
<dbReference type="RefSeq" id="WP_068106028.1">
    <property type="nucleotide sequence ID" value="NZ_CP015079.1"/>
</dbReference>
<protein>
    <submittedName>
        <fullName evidence="8">Choline transport system permease protein OpuBB</fullName>
    </submittedName>
</protein>
<sequence length="219" mass="23370">MEALTNWFTYVQDNFEYILEETINHTQTVAISVGVATLVAVLVGAFAQRRPVVRALALSITGIFLTIPSLAMFALFIPVFGIGNLPAIVALILYGLLPILRNTITGLDSVSPAVVESARGMGMTPRQQLLRVRLPLAFPIVMAGIRVSTLLIVGLTAIAVLVGGDGLGTYIQDGLTRIRFPNAGNSVVVGVVFTVGLGIVFDTLLALVQRVFTPRGLRI</sequence>
<keyword evidence="9" id="KW-1185">Reference proteome</keyword>
<accession>A0A1A9GF96</accession>
<evidence type="ECO:0000256" key="5">
    <source>
        <dbReference type="ARBA" id="ARBA00023136"/>
    </source>
</evidence>
<keyword evidence="3 6" id="KW-0812">Transmembrane</keyword>
<dbReference type="GO" id="GO:0031460">
    <property type="term" value="P:glycine betaine transport"/>
    <property type="evidence" value="ECO:0007669"/>
    <property type="project" value="TreeGrafter"/>
</dbReference>
<evidence type="ECO:0000259" key="7">
    <source>
        <dbReference type="PROSITE" id="PS50928"/>
    </source>
</evidence>
<dbReference type="STRING" id="1300347.I601_0515"/>
<dbReference type="FunFam" id="1.10.3720.10:FF:000001">
    <property type="entry name" value="Glycine betaine ABC transporter, permease"/>
    <property type="match status" value="1"/>
</dbReference>
<dbReference type="PANTHER" id="PTHR30177:SF4">
    <property type="entry name" value="OSMOPROTECTANT IMPORT PERMEASE PROTEIN OSMW"/>
    <property type="match status" value="1"/>
</dbReference>
<name>A0A1A9GF96_9ACTN</name>
<dbReference type="Proteomes" id="UP000077868">
    <property type="component" value="Chromosome"/>
</dbReference>
<dbReference type="OrthoDB" id="9801163at2"/>
<dbReference type="KEGG" id="ndk:I601_0515"/>
<dbReference type="Gene3D" id="1.10.3720.10">
    <property type="entry name" value="MetI-like"/>
    <property type="match status" value="1"/>
</dbReference>
<comment type="subcellular location">
    <subcellularLocation>
        <location evidence="6">Cell membrane</location>
        <topology evidence="6">Multi-pass membrane protein</topology>
    </subcellularLocation>
    <subcellularLocation>
        <location evidence="1">Membrane</location>
        <topology evidence="1">Multi-pass membrane protein</topology>
    </subcellularLocation>
</comment>
<dbReference type="GO" id="GO:0005886">
    <property type="term" value="C:plasma membrane"/>
    <property type="evidence" value="ECO:0007669"/>
    <property type="project" value="UniProtKB-SubCell"/>
</dbReference>
<evidence type="ECO:0000313" key="9">
    <source>
        <dbReference type="Proteomes" id="UP000077868"/>
    </source>
</evidence>
<evidence type="ECO:0000313" key="8">
    <source>
        <dbReference type="EMBL" id="ANH36967.1"/>
    </source>
</evidence>
<dbReference type="InterPro" id="IPR000515">
    <property type="entry name" value="MetI-like"/>
</dbReference>
<dbReference type="PATRIC" id="fig|1300347.3.peg.516"/>
<comment type="similarity">
    <text evidence="6">Belongs to the binding-protein-dependent transport system permease family.</text>
</comment>
<dbReference type="SUPFAM" id="SSF161098">
    <property type="entry name" value="MetI-like"/>
    <property type="match status" value="1"/>
</dbReference>
<feature type="transmembrane region" description="Helical" evidence="6">
    <location>
        <begin position="55"/>
        <end position="76"/>
    </location>
</feature>
<evidence type="ECO:0000256" key="4">
    <source>
        <dbReference type="ARBA" id="ARBA00022989"/>
    </source>
</evidence>
<feature type="transmembrane region" description="Helical" evidence="6">
    <location>
        <begin position="82"/>
        <end position="100"/>
    </location>
</feature>
<feature type="domain" description="ABC transmembrane type-1" evidence="7">
    <location>
        <begin position="22"/>
        <end position="201"/>
    </location>
</feature>
<feature type="transmembrane region" description="Helical" evidence="6">
    <location>
        <begin position="136"/>
        <end position="163"/>
    </location>
</feature>
<dbReference type="EMBL" id="CP015079">
    <property type="protein sequence ID" value="ANH36967.1"/>
    <property type="molecule type" value="Genomic_DNA"/>
</dbReference>
<proteinExistence type="inferred from homology"/>
<organism evidence="8 9">
    <name type="scientific">Nocardioides dokdonensis FR1436</name>
    <dbReference type="NCBI Taxonomy" id="1300347"/>
    <lineage>
        <taxon>Bacteria</taxon>
        <taxon>Bacillati</taxon>
        <taxon>Actinomycetota</taxon>
        <taxon>Actinomycetes</taxon>
        <taxon>Propionibacteriales</taxon>
        <taxon>Nocardioidaceae</taxon>
        <taxon>Nocardioides</taxon>
    </lineage>
</organism>
<evidence type="ECO:0000256" key="6">
    <source>
        <dbReference type="RuleBase" id="RU363032"/>
    </source>
</evidence>
<keyword evidence="2 6" id="KW-0813">Transport</keyword>
<dbReference type="GO" id="GO:0055085">
    <property type="term" value="P:transmembrane transport"/>
    <property type="evidence" value="ECO:0007669"/>
    <property type="project" value="InterPro"/>
</dbReference>
<evidence type="ECO:0000256" key="2">
    <source>
        <dbReference type="ARBA" id="ARBA00022448"/>
    </source>
</evidence>
<dbReference type="PANTHER" id="PTHR30177">
    <property type="entry name" value="GLYCINE BETAINE/L-PROLINE TRANSPORT SYSTEM PERMEASE PROTEIN PROW"/>
    <property type="match status" value="1"/>
</dbReference>
<dbReference type="CDD" id="cd06261">
    <property type="entry name" value="TM_PBP2"/>
    <property type="match status" value="1"/>
</dbReference>
<dbReference type="InterPro" id="IPR051204">
    <property type="entry name" value="ABC_transp_perm/SBD"/>
</dbReference>
<dbReference type="AlphaFoldDB" id="A0A1A9GF96"/>